<evidence type="ECO:0000256" key="7">
    <source>
        <dbReference type="ARBA" id="ARBA00022723"/>
    </source>
</evidence>
<evidence type="ECO:0000259" key="13">
    <source>
        <dbReference type="Pfam" id="PF00394"/>
    </source>
</evidence>
<evidence type="ECO:0000256" key="4">
    <source>
        <dbReference type="ARBA" id="ARBA00010609"/>
    </source>
</evidence>
<dbReference type="InterPro" id="IPR008972">
    <property type="entry name" value="Cupredoxin"/>
</dbReference>
<comment type="subcellular location">
    <subcellularLocation>
        <location evidence="3">Secreted</location>
    </subcellularLocation>
</comment>
<dbReference type="OrthoDB" id="2121828at2759"/>
<dbReference type="EC" id="1.10.3.2" evidence="5"/>
<dbReference type="GO" id="GO:0005576">
    <property type="term" value="C:extracellular region"/>
    <property type="evidence" value="ECO:0007669"/>
    <property type="project" value="UniProtKB-SubCell"/>
</dbReference>
<proteinExistence type="inferred from homology"/>
<keyword evidence="11" id="KW-0325">Glycoprotein</keyword>
<dbReference type="PANTHER" id="PTHR11709:SF394">
    <property type="entry name" value="FI03373P-RELATED"/>
    <property type="match status" value="1"/>
</dbReference>
<dbReference type="InterPro" id="IPR045087">
    <property type="entry name" value="Cu-oxidase_fam"/>
</dbReference>
<feature type="domain" description="Plastocyanin-like" evidence="14">
    <location>
        <begin position="170"/>
        <end position="226"/>
    </location>
</feature>
<feature type="non-terminal residue" evidence="15">
    <location>
        <position position="1"/>
    </location>
</feature>
<evidence type="ECO:0000256" key="6">
    <source>
        <dbReference type="ARBA" id="ARBA00022525"/>
    </source>
</evidence>
<sequence>LINSLGRVDGSNPSVTVIEVEQGKRYRFGLLSASCHPSFTFSIDGYDNVTIIEVHGQNTEPLLGIDEIPIYTAQRYSFVERLQLIGNYWIRALPEQLNPSTYNTSTAILRYVGAPAEDPQDDLYTTAPEVKNPLLEQNLLPELDADCDKCNLTLDFAFNGQDFTVNVTLYVNPPVPVLLQILNGLYTPQQLMGHDSVLTLPCNKMIQITMPGQVVGGPHPIHLHGVCTISRCWDHRRCYHPLHRALLTLRYSSRH</sequence>
<protein>
    <recommendedName>
        <fullName evidence="5">laccase</fullName>
        <ecNumber evidence="5">1.10.3.2</ecNumber>
    </recommendedName>
</protein>
<evidence type="ECO:0000256" key="12">
    <source>
        <dbReference type="ARBA" id="ARBA00059923"/>
    </source>
</evidence>
<keyword evidence="8" id="KW-0560">Oxidoreductase</keyword>
<reference evidence="15 16" key="1">
    <citation type="journal article" date="2016" name="Mol. Biol. Evol.">
        <title>Comparative Genomics of Early-Diverging Mushroom-Forming Fungi Provides Insights into the Origins of Lignocellulose Decay Capabilities.</title>
        <authorList>
            <person name="Nagy L.G."/>
            <person name="Riley R."/>
            <person name="Tritt A."/>
            <person name="Adam C."/>
            <person name="Daum C."/>
            <person name="Floudas D."/>
            <person name="Sun H."/>
            <person name="Yadav J.S."/>
            <person name="Pangilinan J."/>
            <person name="Larsson K.H."/>
            <person name="Matsuura K."/>
            <person name="Barry K."/>
            <person name="Labutti K."/>
            <person name="Kuo R."/>
            <person name="Ohm R.A."/>
            <person name="Bhattacharya S.S."/>
            <person name="Shirouzu T."/>
            <person name="Yoshinaga Y."/>
            <person name="Martin F.M."/>
            <person name="Grigoriev I.V."/>
            <person name="Hibbett D.S."/>
        </authorList>
    </citation>
    <scope>NUCLEOTIDE SEQUENCE [LARGE SCALE GENOMIC DNA]</scope>
    <source>
        <strain evidence="15 16">L-15889</strain>
    </source>
</reference>
<dbReference type="PANTHER" id="PTHR11709">
    <property type="entry name" value="MULTI-COPPER OXIDASE"/>
    <property type="match status" value="1"/>
</dbReference>
<evidence type="ECO:0000256" key="5">
    <source>
        <dbReference type="ARBA" id="ARBA00012297"/>
    </source>
</evidence>
<accession>A0A165LGW3</accession>
<dbReference type="STRING" id="1314783.A0A165LGW3"/>
<evidence type="ECO:0000256" key="3">
    <source>
        <dbReference type="ARBA" id="ARBA00004613"/>
    </source>
</evidence>
<evidence type="ECO:0000313" key="16">
    <source>
        <dbReference type="Proteomes" id="UP000076727"/>
    </source>
</evidence>
<evidence type="ECO:0000256" key="2">
    <source>
        <dbReference type="ARBA" id="ARBA00001935"/>
    </source>
</evidence>
<comment type="function">
    <text evidence="12">In vitro, has activity towards 2,2'-azino-bis(3-ethylbenzthiazoline-6-sulfonic acid) (ABTS), 2,6-dimethoxy-phenol, and guaiacol. Although brown rot fungi preferentially degrade hemicellulose and cellulose, the enzyme may contribute to generating small amounts of lignin breakdown products required for catalytic reactions.</text>
</comment>
<evidence type="ECO:0000256" key="1">
    <source>
        <dbReference type="ARBA" id="ARBA00000349"/>
    </source>
</evidence>
<comment type="similarity">
    <text evidence="4">Belongs to the multicopper oxidase family.</text>
</comment>
<evidence type="ECO:0000259" key="14">
    <source>
        <dbReference type="Pfam" id="PF07731"/>
    </source>
</evidence>
<feature type="domain" description="Plastocyanin-like" evidence="13">
    <location>
        <begin position="1"/>
        <end position="114"/>
    </location>
</feature>
<name>A0A165LGW3_9APHY</name>
<keyword evidence="7" id="KW-0479">Metal-binding</keyword>
<evidence type="ECO:0000313" key="15">
    <source>
        <dbReference type="EMBL" id="KZT64403.1"/>
    </source>
</evidence>
<keyword evidence="9" id="KW-0186">Copper</keyword>
<dbReference type="InterPro" id="IPR011706">
    <property type="entry name" value="Cu-oxidase_C"/>
</dbReference>
<dbReference type="EMBL" id="KV429130">
    <property type="protein sequence ID" value="KZT64403.1"/>
    <property type="molecule type" value="Genomic_DNA"/>
</dbReference>
<dbReference type="AlphaFoldDB" id="A0A165LGW3"/>
<evidence type="ECO:0000256" key="11">
    <source>
        <dbReference type="ARBA" id="ARBA00023180"/>
    </source>
</evidence>
<dbReference type="GO" id="GO:0052716">
    <property type="term" value="F:hydroquinone:oxygen oxidoreductase activity"/>
    <property type="evidence" value="ECO:0007669"/>
    <property type="project" value="UniProtKB-EC"/>
</dbReference>
<dbReference type="Pfam" id="PF07731">
    <property type="entry name" value="Cu-oxidase_2"/>
    <property type="match status" value="1"/>
</dbReference>
<dbReference type="Proteomes" id="UP000076727">
    <property type="component" value="Unassembled WGS sequence"/>
</dbReference>
<dbReference type="Pfam" id="PF00394">
    <property type="entry name" value="Cu-oxidase"/>
    <property type="match status" value="1"/>
</dbReference>
<comment type="catalytic activity">
    <reaction evidence="1">
        <text>4 hydroquinone + O2 = 4 benzosemiquinone + 2 H2O</text>
        <dbReference type="Rhea" id="RHEA:11276"/>
        <dbReference type="ChEBI" id="CHEBI:15377"/>
        <dbReference type="ChEBI" id="CHEBI:15379"/>
        <dbReference type="ChEBI" id="CHEBI:17594"/>
        <dbReference type="ChEBI" id="CHEBI:17977"/>
        <dbReference type="EC" id="1.10.3.2"/>
    </reaction>
</comment>
<evidence type="ECO:0000256" key="10">
    <source>
        <dbReference type="ARBA" id="ARBA00023157"/>
    </source>
</evidence>
<dbReference type="SUPFAM" id="SSF49503">
    <property type="entry name" value="Cupredoxins"/>
    <property type="match status" value="2"/>
</dbReference>
<keyword evidence="10" id="KW-1015">Disulfide bond</keyword>
<organism evidence="15 16">
    <name type="scientific">Daedalea quercina L-15889</name>
    <dbReference type="NCBI Taxonomy" id="1314783"/>
    <lineage>
        <taxon>Eukaryota</taxon>
        <taxon>Fungi</taxon>
        <taxon>Dikarya</taxon>
        <taxon>Basidiomycota</taxon>
        <taxon>Agaricomycotina</taxon>
        <taxon>Agaricomycetes</taxon>
        <taxon>Polyporales</taxon>
        <taxon>Fomitopsis</taxon>
    </lineage>
</organism>
<keyword evidence="16" id="KW-1185">Reference proteome</keyword>
<dbReference type="FunFam" id="2.60.40.420:FF:000045">
    <property type="entry name" value="Laccase 2"/>
    <property type="match status" value="1"/>
</dbReference>
<evidence type="ECO:0000256" key="9">
    <source>
        <dbReference type="ARBA" id="ARBA00023008"/>
    </source>
</evidence>
<gene>
    <name evidence="15" type="ORF">DAEQUDRAFT_678649</name>
</gene>
<dbReference type="GO" id="GO:0005507">
    <property type="term" value="F:copper ion binding"/>
    <property type="evidence" value="ECO:0007669"/>
    <property type="project" value="InterPro"/>
</dbReference>
<dbReference type="InterPro" id="IPR001117">
    <property type="entry name" value="Cu-oxidase_2nd"/>
</dbReference>
<comment type="cofactor">
    <cofactor evidence="2">
        <name>Cu cation</name>
        <dbReference type="ChEBI" id="CHEBI:23378"/>
    </cofactor>
</comment>
<dbReference type="Gene3D" id="2.60.40.420">
    <property type="entry name" value="Cupredoxins - blue copper proteins"/>
    <property type="match status" value="2"/>
</dbReference>
<evidence type="ECO:0000256" key="8">
    <source>
        <dbReference type="ARBA" id="ARBA00023002"/>
    </source>
</evidence>
<keyword evidence="6" id="KW-0964">Secreted</keyword>